<feature type="transmembrane region" description="Helical" evidence="7">
    <location>
        <begin position="293"/>
        <end position="316"/>
    </location>
</feature>
<evidence type="ECO:0000256" key="3">
    <source>
        <dbReference type="ARBA" id="ARBA00022475"/>
    </source>
</evidence>
<sequence>MTTSDVLALLVLAGLTAYTVLGGADFGAGLWDLTRDRRQRDLVVRAMGPVWEANHVWLIFVLIALFSGFPGAFAALSRSLTGPLSIALLGIVLRGAAFAFRQYGAPHGGPPVRGTALWGRVFAVSSLITPFAFGAAAGGITSGTLRADGSAGFLAPFLAPLPLVAGLLAVAACAFLAAVYLTTDADRAEPGLVPRLRARALLSGAVAGALALLALPLLPEAFADQLPWVAVAASVVSGALALELMRRGQFVLARVAAAGAPAALLGGWALALYPWVLPGETALSPAPSATAGLIAGVLIVGLLLVIPSYVFMIRVLRVPTAEHS</sequence>
<dbReference type="InterPro" id="IPR003317">
    <property type="entry name" value="Cyt-d_oxidase_su2"/>
</dbReference>
<name>A0ABW2C4T5_9PSEU</name>
<feature type="transmembrane region" description="Helical" evidence="7">
    <location>
        <begin position="201"/>
        <end position="219"/>
    </location>
</feature>
<comment type="subcellular location">
    <subcellularLocation>
        <location evidence="1">Cell membrane</location>
        <topology evidence="1">Multi-pass membrane protein</topology>
    </subcellularLocation>
</comment>
<evidence type="ECO:0000256" key="5">
    <source>
        <dbReference type="ARBA" id="ARBA00022989"/>
    </source>
</evidence>
<dbReference type="RefSeq" id="WP_345394106.1">
    <property type="nucleotide sequence ID" value="NZ_BAABLA010000021.1"/>
</dbReference>
<feature type="transmembrane region" description="Helical" evidence="7">
    <location>
        <begin position="251"/>
        <end position="273"/>
    </location>
</feature>
<feature type="transmembrane region" description="Helical" evidence="7">
    <location>
        <begin position="161"/>
        <end position="181"/>
    </location>
</feature>
<organism evidence="8 9">
    <name type="scientific">Haloechinothrix salitolerans</name>
    <dbReference type="NCBI Taxonomy" id="926830"/>
    <lineage>
        <taxon>Bacteria</taxon>
        <taxon>Bacillati</taxon>
        <taxon>Actinomycetota</taxon>
        <taxon>Actinomycetes</taxon>
        <taxon>Pseudonocardiales</taxon>
        <taxon>Pseudonocardiaceae</taxon>
        <taxon>Haloechinothrix</taxon>
    </lineage>
</organism>
<dbReference type="PANTHER" id="PTHR43141:SF4">
    <property type="entry name" value="CYTOCHROME BD2 SUBUNIT II"/>
    <property type="match status" value="1"/>
</dbReference>
<dbReference type="Pfam" id="PF02322">
    <property type="entry name" value="Cyt_bd_oxida_II"/>
    <property type="match status" value="1"/>
</dbReference>
<evidence type="ECO:0000256" key="1">
    <source>
        <dbReference type="ARBA" id="ARBA00004651"/>
    </source>
</evidence>
<keyword evidence="4 7" id="KW-0812">Transmembrane</keyword>
<keyword evidence="6 7" id="KW-0472">Membrane</keyword>
<evidence type="ECO:0000256" key="6">
    <source>
        <dbReference type="ARBA" id="ARBA00023136"/>
    </source>
</evidence>
<protein>
    <submittedName>
        <fullName evidence="8">Cytochrome d ubiquinol oxidase subunit II</fullName>
    </submittedName>
</protein>
<accession>A0ABW2C4T5</accession>
<proteinExistence type="inferred from homology"/>
<dbReference type="PANTHER" id="PTHR43141">
    <property type="entry name" value="CYTOCHROME BD2 SUBUNIT II"/>
    <property type="match status" value="1"/>
</dbReference>
<keyword evidence="5 7" id="KW-1133">Transmembrane helix</keyword>
<comment type="similarity">
    <text evidence="2">Belongs to the cytochrome ubiquinol oxidase subunit 2 family.</text>
</comment>
<evidence type="ECO:0000256" key="7">
    <source>
        <dbReference type="SAM" id="Phobius"/>
    </source>
</evidence>
<evidence type="ECO:0000256" key="4">
    <source>
        <dbReference type="ARBA" id="ARBA00022692"/>
    </source>
</evidence>
<reference evidence="9" key="1">
    <citation type="journal article" date="2019" name="Int. J. Syst. Evol. Microbiol.">
        <title>The Global Catalogue of Microorganisms (GCM) 10K type strain sequencing project: providing services to taxonomists for standard genome sequencing and annotation.</title>
        <authorList>
            <consortium name="The Broad Institute Genomics Platform"/>
            <consortium name="The Broad Institute Genome Sequencing Center for Infectious Disease"/>
            <person name="Wu L."/>
            <person name="Ma J."/>
        </authorList>
    </citation>
    <scope>NUCLEOTIDE SEQUENCE [LARGE SCALE GENOMIC DNA]</scope>
    <source>
        <strain evidence="9">KCTC 32255</strain>
    </source>
</reference>
<dbReference type="EMBL" id="JBHSXX010000001">
    <property type="protein sequence ID" value="MFC6870038.1"/>
    <property type="molecule type" value="Genomic_DNA"/>
</dbReference>
<comment type="caution">
    <text evidence="8">The sequence shown here is derived from an EMBL/GenBank/DDBJ whole genome shotgun (WGS) entry which is preliminary data.</text>
</comment>
<evidence type="ECO:0000256" key="2">
    <source>
        <dbReference type="ARBA" id="ARBA00007543"/>
    </source>
</evidence>
<feature type="transmembrane region" description="Helical" evidence="7">
    <location>
        <begin position="55"/>
        <end position="76"/>
    </location>
</feature>
<keyword evidence="9" id="KW-1185">Reference proteome</keyword>
<feature type="transmembrane region" description="Helical" evidence="7">
    <location>
        <begin position="121"/>
        <end position="141"/>
    </location>
</feature>
<keyword evidence="3" id="KW-1003">Cell membrane</keyword>
<evidence type="ECO:0000313" key="9">
    <source>
        <dbReference type="Proteomes" id="UP001596337"/>
    </source>
</evidence>
<gene>
    <name evidence="8" type="ORF">ACFQGD_23120</name>
</gene>
<dbReference type="Proteomes" id="UP001596337">
    <property type="component" value="Unassembled WGS sequence"/>
</dbReference>
<evidence type="ECO:0000313" key="8">
    <source>
        <dbReference type="EMBL" id="MFC6870038.1"/>
    </source>
</evidence>
<feature type="transmembrane region" description="Helical" evidence="7">
    <location>
        <begin position="82"/>
        <end position="100"/>
    </location>
</feature>
<feature type="transmembrane region" description="Helical" evidence="7">
    <location>
        <begin position="225"/>
        <end position="244"/>
    </location>
</feature>
<feature type="transmembrane region" description="Helical" evidence="7">
    <location>
        <begin position="6"/>
        <end position="34"/>
    </location>
</feature>